<evidence type="ECO:0000256" key="5">
    <source>
        <dbReference type="ARBA" id="ARBA00024042"/>
    </source>
</evidence>
<feature type="binding site" evidence="7">
    <location>
        <begin position="79"/>
        <end position="81"/>
    </location>
    <ligand>
        <name>FMN</name>
        <dbReference type="ChEBI" id="CHEBI:58210"/>
    </ligand>
</feature>
<dbReference type="Proteomes" id="UP000032120">
    <property type="component" value="Unassembled WGS sequence"/>
</dbReference>
<feature type="binding site" evidence="7">
    <location>
        <position position="165"/>
    </location>
    <ligand>
        <name>glyoxylate</name>
        <dbReference type="ChEBI" id="CHEBI:36655"/>
    </ligand>
</feature>
<reference evidence="9 10" key="1">
    <citation type="submission" date="2015-01" db="EMBL/GenBank/DDBJ databases">
        <title>Draft genome sequence of Leucobacter komagatae strain VKM ST2845.</title>
        <authorList>
            <person name="Karlyshev A.V."/>
            <person name="Kudryashova E.B."/>
        </authorList>
    </citation>
    <scope>NUCLEOTIDE SEQUENCE [LARGE SCALE GENOMIC DNA]</scope>
    <source>
        <strain evidence="9 10">VKM ST2845</strain>
    </source>
</reference>
<evidence type="ECO:0000313" key="10">
    <source>
        <dbReference type="Proteomes" id="UP000032120"/>
    </source>
</evidence>
<feature type="binding site" evidence="7">
    <location>
        <position position="127"/>
    </location>
    <ligand>
        <name>FMN</name>
        <dbReference type="ChEBI" id="CHEBI:58210"/>
    </ligand>
</feature>
<comment type="similarity">
    <text evidence="5">Belongs to the FMN-dependent alpha-hydroxy acid dehydrogenase family.</text>
</comment>
<feature type="active site" description="Proton acceptor" evidence="6">
    <location>
        <position position="244"/>
    </location>
</feature>
<dbReference type="PIRSF" id="PIRSF000138">
    <property type="entry name" value="Al-hdrx_acd_dh"/>
    <property type="match status" value="1"/>
</dbReference>
<evidence type="ECO:0000256" key="4">
    <source>
        <dbReference type="ARBA" id="ARBA00023002"/>
    </source>
</evidence>
<comment type="cofactor">
    <cofactor evidence="1">
        <name>FMN</name>
        <dbReference type="ChEBI" id="CHEBI:58210"/>
    </cofactor>
</comment>
<evidence type="ECO:0000256" key="7">
    <source>
        <dbReference type="PIRSR" id="PIRSR000138-2"/>
    </source>
</evidence>
<feature type="domain" description="FMN hydroxy acid dehydrogenase" evidence="8">
    <location>
        <begin position="1"/>
        <end position="349"/>
    </location>
</feature>
<feature type="binding site" evidence="7">
    <location>
        <position position="242"/>
    </location>
    <ligand>
        <name>FMN</name>
        <dbReference type="ChEBI" id="CHEBI:58210"/>
    </ligand>
</feature>
<feature type="binding site" evidence="7">
    <location>
        <position position="108"/>
    </location>
    <ligand>
        <name>FMN</name>
        <dbReference type="ChEBI" id="CHEBI:58210"/>
    </ligand>
</feature>
<protein>
    <recommendedName>
        <fullName evidence="8">FMN hydroxy acid dehydrogenase domain-containing protein</fullName>
    </recommendedName>
</protein>
<feature type="binding site" evidence="7">
    <location>
        <position position="130"/>
    </location>
    <ligand>
        <name>FMN</name>
        <dbReference type="ChEBI" id="CHEBI:58210"/>
    </ligand>
</feature>
<keyword evidence="4" id="KW-0560">Oxidoreductase</keyword>
<feature type="binding site" evidence="7">
    <location>
        <position position="26"/>
    </location>
    <ligand>
        <name>glyoxylate</name>
        <dbReference type="ChEBI" id="CHEBI:36655"/>
    </ligand>
</feature>
<feature type="binding site" evidence="7">
    <location>
        <begin position="275"/>
        <end position="279"/>
    </location>
    <ligand>
        <name>FMN</name>
        <dbReference type="ChEBI" id="CHEBI:58210"/>
    </ligand>
</feature>
<evidence type="ECO:0000313" key="9">
    <source>
        <dbReference type="EMBL" id="KIP53672.1"/>
    </source>
</evidence>
<dbReference type="InterPro" id="IPR000262">
    <property type="entry name" value="FMN-dep_DH"/>
</dbReference>
<dbReference type="PANTHER" id="PTHR10578">
    <property type="entry name" value="S -2-HYDROXY-ACID OXIDASE-RELATED"/>
    <property type="match status" value="1"/>
</dbReference>
<organism evidence="9 10">
    <name type="scientific">Leucobacter komagatae</name>
    <dbReference type="NCBI Taxonomy" id="55969"/>
    <lineage>
        <taxon>Bacteria</taxon>
        <taxon>Bacillati</taxon>
        <taxon>Actinomycetota</taxon>
        <taxon>Actinomycetes</taxon>
        <taxon>Micrococcales</taxon>
        <taxon>Microbacteriaceae</taxon>
        <taxon>Leucobacter</taxon>
    </lineage>
</organism>
<dbReference type="InterPro" id="IPR037396">
    <property type="entry name" value="FMN_HAD"/>
</dbReference>
<dbReference type="InterPro" id="IPR012133">
    <property type="entry name" value="Alpha-hydoxy_acid_DH_FMN"/>
</dbReference>
<dbReference type="PANTHER" id="PTHR10578:SF107">
    <property type="entry name" value="2-HYDROXYACID OXIDASE 1"/>
    <property type="match status" value="1"/>
</dbReference>
<accession>A0A0D0IRR5</accession>
<dbReference type="PROSITE" id="PS51349">
    <property type="entry name" value="FMN_HYDROXY_ACID_DH_2"/>
    <property type="match status" value="1"/>
</dbReference>
<keyword evidence="2 7" id="KW-0285">Flavoprotein</keyword>
<evidence type="ECO:0000256" key="2">
    <source>
        <dbReference type="ARBA" id="ARBA00022630"/>
    </source>
</evidence>
<dbReference type="CDD" id="cd02809">
    <property type="entry name" value="alpha_hydroxyacid_oxid_FMN"/>
    <property type="match status" value="1"/>
</dbReference>
<dbReference type="GO" id="GO:0016491">
    <property type="term" value="F:oxidoreductase activity"/>
    <property type="evidence" value="ECO:0007669"/>
    <property type="project" value="UniProtKB-KW"/>
</dbReference>
<dbReference type="Pfam" id="PF01070">
    <property type="entry name" value="FMN_dh"/>
    <property type="match status" value="1"/>
</dbReference>
<proteinExistence type="inferred from homology"/>
<feature type="binding site" evidence="7">
    <location>
        <position position="247"/>
    </location>
    <ligand>
        <name>glyoxylate</name>
        <dbReference type="ChEBI" id="CHEBI:36655"/>
    </ligand>
</feature>
<name>A0A0D0IRR5_9MICO</name>
<comment type="caution">
    <text evidence="9">The sequence shown here is derived from an EMBL/GenBank/DDBJ whole genome shotgun (WGS) entry which is preliminary data.</text>
</comment>
<keyword evidence="3 7" id="KW-0288">FMN</keyword>
<evidence type="ECO:0000256" key="6">
    <source>
        <dbReference type="PIRSR" id="PIRSR000138-1"/>
    </source>
</evidence>
<evidence type="ECO:0000259" key="8">
    <source>
        <dbReference type="PROSITE" id="PS51349"/>
    </source>
</evidence>
<keyword evidence="10" id="KW-1185">Reference proteome</keyword>
<dbReference type="GO" id="GO:0010181">
    <property type="term" value="F:FMN binding"/>
    <property type="evidence" value="ECO:0007669"/>
    <property type="project" value="InterPro"/>
</dbReference>
<sequence length="349" mass="37059">MSQLLHPLDELYRRAESAMDPAAWAYLNGGAVDELAVRRNPDRFAEIRLLPRVGVDVSALRTSQDLLGIELPYPIMLAPAALQRLFAADGELGTVRGAKAAGATAVISMESSVATRELAGEAGPFFQHIYVQKDRELTLELVRMAEEAGARGIAVTLDNPVPGIRYRQDAGMLGLPEGVRRANLESGGVPRLTGGYLDPSMTWRDLEWLVAQTELPIIGKGILHPEDARFAVEAGLQAVYVSNHGGRNLDTVAHPIDCVRAVSEVVAGRVPVLLDGGIRRGTDVLKALALGADAVLIGRPYVWGLAAAGAAGVKSVVETIRDEFLAAMAMCGLASLADITPAVIFGEEG</sequence>
<feature type="binding site" evidence="7">
    <location>
        <begin position="298"/>
        <end position="299"/>
    </location>
    <ligand>
        <name>FMN</name>
        <dbReference type="ChEBI" id="CHEBI:58210"/>
    </ligand>
</feature>
<gene>
    <name evidence="9" type="ORF">SD72_00085</name>
</gene>
<dbReference type="EMBL" id="JXSQ01000001">
    <property type="protein sequence ID" value="KIP53672.1"/>
    <property type="molecule type" value="Genomic_DNA"/>
</dbReference>
<evidence type="ECO:0000256" key="1">
    <source>
        <dbReference type="ARBA" id="ARBA00001917"/>
    </source>
</evidence>
<dbReference type="Gene3D" id="3.20.20.70">
    <property type="entry name" value="Aldolase class I"/>
    <property type="match status" value="1"/>
</dbReference>
<feature type="binding site" evidence="7">
    <location>
        <position position="244"/>
    </location>
    <ligand>
        <name>glyoxylate</name>
        <dbReference type="ChEBI" id="CHEBI:36655"/>
    </ligand>
</feature>
<feature type="binding site" evidence="7">
    <location>
        <position position="156"/>
    </location>
    <ligand>
        <name>FMN</name>
        <dbReference type="ChEBI" id="CHEBI:58210"/>
    </ligand>
</feature>
<dbReference type="SUPFAM" id="SSF51395">
    <property type="entry name" value="FMN-linked oxidoreductases"/>
    <property type="match status" value="1"/>
</dbReference>
<dbReference type="AlphaFoldDB" id="A0A0D0IRR5"/>
<evidence type="ECO:0000256" key="3">
    <source>
        <dbReference type="ARBA" id="ARBA00022643"/>
    </source>
</evidence>
<dbReference type="InterPro" id="IPR013785">
    <property type="entry name" value="Aldolase_TIM"/>
</dbReference>
<dbReference type="RefSeq" id="WP_157000389.1">
    <property type="nucleotide sequence ID" value="NZ_JXSQ01000001.1"/>
</dbReference>
<feature type="binding site" evidence="7">
    <location>
        <position position="220"/>
    </location>
    <ligand>
        <name>FMN</name>
        <dbReference type="ChEBI" id="CHEBI:58210"/>
    </ligand>
</feature>
<dbReference type="OrthoDB" id="9770452at2"/>